<reference evidence="2 3" key="2">
    <citation type="journal article" date="2005" name="Emerg. Infect. Dis.">
        <title>Intergenogroup recombination in sapoviruses.</title>
        <authorList>
            <person name="Hansman G.S."/>
            <person name="Takeda N."/>
            <person name="Oka T."/>
            <person name="Oseto M."/>
            <person name="Hedlund K.O."/>
            <person name="Katayama K."/>
        </authorList>
    </citation>
    <scope>NUCLEOTIDE SEQUENCE [LARGE SCALE GENOMIC DNA]</scope>
    <source>
        <strain evidence="2">Mc2</strain>
    </source>
</reference>
<name>Q2NNR3_9CALI</name>
<dbReference type="Pfam" id="PF05752">
    <property type="entry name" value="Calici_MSP"/>
    <property type="match status" value="1"/>
</dbReference>
<dbReference type="InterPro" id="IPR008437">
    <property type="entry name" value="Minor_structural_calicivir"/>
</dbReference>
<evidence type="ECO:0000313" key="3">
    <source>
        <dbReference type="Proteomes" id="UP000113385"/>
    </source>
</evidence>
<feature type="compositionally biased region" description="Low complexity" evidence="1">
    <location>
        <begin position="131"/>
        <end position="140"/>
    </location>
</feature>
<evidence type="ECO:0000313" key="2">
    <source>
        <dbReference type="EMBL" id="ABC58768.1"/>
    </source>
</evidence>
<evidence type="ECO:0000256" key="1">
    <source>
        <dbReference type="SAM" id="MobiDB-lite"/>
    </source>
</evidence>
<protein>
    <submittedName>
        <fullName evidence="2">ORF2</fullName>
    </submittedName>
</protein>
<dbReference type="EMBL" id="AY237419">
    <property type="protein sequence ID" value="ABC58768.1"/>
    <property type="molecule type" value="mRNA"/>
</dbReference>
<feature type="region of interest" description="Disordered" evidence="1">
    <location>
        <begin position="130"/>
        <end position="161"/>
    </location>
</feature>
<organism evidence="2 3">
    <name type="scientific">Sapovirus Mc2</name>
    <dbReference type="NCBI Taxonomy" id="234600"/>
    <lineage>
        <taxon>Viruses</taxon>
        <taxon>Riboviria</taxon>
        <taxon>Orthornavirae</taxon>
        <taxon>Pisuviricota</taxon>
        <taxon>Pisoniviricetes</taxon>
        <taxon>Picornavirales</taxon>
        <taxon>Caliciviridae</taxon>
        <taxon>Sapovirus</taxon>
        <taxon>Sapovirus sapporoense</taxon>
        <taxon>Sapporo virus</taxon>
    </lineage>
</organism>
<proteinExistence type="evidence at transcript level"/>
<sequence length="181" mass="19707">MSWFTGAALAAGSVVDMAGTISSIVAQHRQLDLMAQANRIQQDWVNRQEALITRGQDISRDLAVNGTAQRVDSLVKAGFTPVDARRLAGGTESVQYGLLDRPILQRSVLSGISETRHLQSVQGALSAFKHGSSYGSSSRPRGPRQPKLSGFTTKVNTRPQTPSDKCVVMIRFPKIIKFPFI</sequence>
<dbReference type="Proteomes" id="UP000113385">
    <property type="component" value="Segment"/>
</dbReference>
<accession>Q2NNR3</accession>
<reference evidence="3" key="1">
    <citation type="journal article" date="2004" name="J. Clin. Microbiol.">
        <title>Genetic diversity of norovirus and sapovirus in hospitalized infants with sporadic cases of acute gastroenteritis in Chiang Mai, Thailand.</title>
        <authorList>
            <person name="Hansman G.S."/>
            <person name="Katayama K."/>
            <person name="Maneekarn N."/>
            <person name="Peerakome S."/>
            <person name="Khamrin P."/>
            <person name="Tonusin S."/>
            <person name="Okitsu S."/>
            <person name="Nishio O."/>
            <person name="Takeda N."/>
            <person name="Ushijima H."/>
        </authorList>
    </citation>
    <scope>NUCLEOTIDE SEQUENCE [LARGE SCALE GENOMIC DNA]</scope>
</reference>
<feature type="compositionally biased region" description="Polar residues" evidence="1">
    <location>
        <begin position="150"/>
        <end position="161"/>
    </location>
</feature>